<dbReference type="Proteomes" id="UP000663832">
    <property type="component" value="Unassembled WGS sequence"/>
</dbReference>
<sequence>MAVVNVDCTIRIGYIYNATYVSTNITAVIAYNNSCSECICYGFLSTVPSLYAGMNCYTNNKTCALFGSYLSLSAIKIDLNSIFIFIQQPLSQNTTTESIASSSSTSTIASTTSPSTTVSTTLSPTTLTTVSTTSPTISTAASTISPSTTSTTTSATSSPTLTTGTSTTSPTTTSITASTMPSPTTVISTTAISTTSLLTTSTTVSTTTAPCTNRFPTQVTYSTGVGSGPYPVTVGDVDADGTPDIIVTNYKIGTVGVLLNAGNGTFLAQVAYPTGITYDTWSVSLADMNGDSKLDIVVGNAASNNIGILLNTGNGTFGAQITYSTGSGSHPYSVVAVDVDGDSKPDIIAANYYLGNIGILLNTGNGTFSAQVTYSVGSSPFSITTADVNGDGKPDIIVANTGSDNVGVLFNIGNGTFGAQVTYSTGNGSEPYSVVAIDVNGDNKPDIITANYNAFNVGVFLNTGNGTFVAQVTYSTGASSYPYYVSAGDVNGDSYADIVVANYWADNVGVLLNTGNGTFTVQVAYSTGSWSEPYSVRVADVNADGTLDIIAGNYYADNIGVFLSNCG</sequence>
<evidence type="ECO:0000256" key="2">
    <source>
        <dbReference type="SAM" id="MobiDB-lite"/>
    </source>
</evidence>
<dbReference type="EMBL" id="CAJNOM010000076">
    <property type="protein sequence ID" value="CAF0992078.1"/>
    <property type="molecule type" value="Genomic_DNA"/>
</dbReference>
<evidence type="ECO:0000313" key="3">
    <source>
        <dbReference type="EMBL" id="CAF0992078.1"/>
    </source>
</evidence>
<name>A0A814G6M8_9BILA</name>
<dbReference type="InterPro" id="IPR013517">
    <property type="entry name" value="FG-GAP"/>
</dbReference>
<dbReference type="InterPro" id="IPR028994">
    <property type="entry name" value="Integrin_alpha_N"/>
</dbReference>
<dbReference type="OrthoDB" id="10022113at2759"/>
<dbReference type="EMBL" id="CAJNOI010000127">
    <property type="protein sequence ID" value="CAF1101813.1"/>
    <property type="molecule type" value="Genomic_DNA"/>
</dbReference>
<evidence type="ECO:0000256" key="1">
    <source>
        <dbReference type="ARBA" id="ARBA00022729"/>
    </source>
</evidence>
<dbReference type="EMBL" id="CAJNOM010000247">
    <property type="protein sequence ID" value="CAF1280313.1"/>
    <property type="molecule type" value="Genomic_DNA"/>
</dbReference>
<gene>
    <name evidence="4" type="ORF">BJG266_LOCUS21397</name>
    <name evidence="3" type="ORF">QVE165_LOCUS14452</name>
    <name evidence="5" type="ORF">QVE165_LOCUS30105</name>
</gene>
<feature type="region of interest" description="Disordered" evidence="2">
    <location>
        <begin position="103"/>
        <end position="182"/>
    </location>
</feature>
<evidence type="ECO:0000313" key="5">
    <source>
        <dbReference type="EMBL" id="CAF1280313.1"/>
    </source>
</evidence>
<dbReference type="Proteomes" id="UP000663877">
    <property type="component" value="Unassembled WGS sequence"/>
</dbReference>
<reference evidence="3" key="1">
    <citation type="submission" date="2021-02" db="EMBL/GenBank/DDBJ databases">
        <authorList>
            <person name="Nowell W R."/>
        </authorList>
    </citation>
    <scope>NUCLEOTIDE SEQUENCE</scope>
</reference>
<dbReference type="Pfam" id="PF13517">
    <property type="entry name" value="FG-GAP_3"/>
    <property type="match status" value="3"/>
</dbReference>
<evidence type="ECO:0000313" key="4">
    <source>
        <dbReference type="EMBL" id="CAF1101813.1"/>
    </source>
</evidence>
<dbReference type="PANTHER" id="PTHR46580">
    <property type="entry name" value="SENSOR KINASE-RELATED"/>
    <property type="match status" value="1"/>
</dbReference>
<accession>A0A814G6M8</accession>
<dbReference type="SUPFAM" id="SSF69318">
    <property type="entry name" value="Integrin alpha N-terminal domain"/>
    <property type="match status" value="1"/>
</dbReference>
<dbReference type="Gene3D" id="2.30.30.100">
    <property type="match status" value="6"/>
</dbReference>
<keyword evidence="1" id="KW-0732">Signal</keyword>
<evidence type="ECO:0000313" key="6">
    <source>
        <dbReference type="Proteomes" id="UP000663832"/>
    </source>
</evidence>
<dbReference type="AlphaFoldDB" id="A0A814G6M8"/>
<protein>
    <submittedName>
        <fullName evidence="3">Uncharacterized protein</fullName>
    </submittedName>
</protein>
<comment type="caution">
    <text evidence="3">The sequence shown here is derived from an EMBL/GenBank/DDBJ whole genome shotgun (WGS) entry which is preliminary data.</text>
</comment>
<proteinExistence type="predicted"/>
<organism evidence="3 6">
    <name type="scientific">Adineta steineri</name>
    <dbReference type="NCBI Taxonomy" id="433720"/>
    <lineage>
        <taxon>Eukaryota</taxon>
        <taxon>Metazoa</taxon>
        <taxon>Spiralia</taxon>
        <taxon>Gnathifera</taxon>
        <taxon>Rotifera</taxon>
        <taxon>Eurotatoria</taxon>
        <taxon>Bdelloidea</taxon>
        <taxon>Adinetida</taxon>
        <taxon>Adinetidae</taxon>
        <taxon>Adineta</taxon>
    </lineage>
</organism>
<keyword evidence="6" id="KW-1185">Reference proteome</keyword>